<protein>
    <submittedName>
        <fullName evidence="1">Uncharacterized protein</fullName>
    </submittedName>
</protein>
<dbReference type="PANTHER" id="PTHR30087">
    <property type="entry name" value="INNER MEMBRANE PROTEIN"/>
    <property type="match status" value="1"/>
</dbReference>
<dbReference type="InterPro" id="IPR007553">
    <property type="entry name" value="2-thiour_desulf"/>
</dbReference>
<dbReference type="PANTHER" id="PTHR30087:SF1">
    <property type="entry name" value="HYPOTHETICAL CYTOSOLIC PROTEIN"/>
    <property type="match status" value="1"/>
</dbReference>
<gene>
    <name evidence="1" type="ORF">Lboz_3230</name>
</gene>
<dbReference type="Pfam" id="PF04463">
    <property type="entry name" value="2-thiour_desulf"/>
    <property type="match status" value="1"/>
</dbReference>
<comment type="caution">
    <text evidence="1">The sequence shown here is derived from an EMBL/GenBank/DDBJ whole genome shotgun (WGS) entry which is preliminary data.</text>
</comment>
<reference evidence="1 2" key="1">
    <citation type="submission" date="2015-11" db="EMBL/GenBank/DDBJ databases">
        <title>Genomic analysis of 38 Legionella species identifies large and diverse effector repertoires.</title>
        <authorList>
            <person name="Burstein D."/>
            <person name="Amaro F."/>
            <person name="Zusman T."/>
            <person name="Lifshitz Z."/>
            <person name="Cohen O."/>
            <person name="Gilbert J.A."/>
            <person name="Pupko T."/>
            <person name="Shuman H.A."/>
            <person name="Segal G."/>
        </authorList>
    </citation>
    <scope>NUCLEOTIDE SEQUENCE [LARGE SCALE GENOMIC DNA]</scope>
    <source>
        <strain evidence="1 2">WIGA</strain>
    </source>
</reference>
<evidence type="ECO:0000313" key="1">
    <source>
        <dbReference type="EMBL" id="KTC69714.1"/>
    </source>
</evidence>
<dbReference type="STRING" id="447.Lboz_3230"/>
<evidence type="ECO:0000313" key="2">
    <source>
        <dbReference type="Proteomes" id="UP000054695"/>
    </source>
</evidence>
<name>A0A0W0RF88_LEGBO</name>
<organism evidence="1 2">
    <name type="scientific">Legionella bozemanae</name>
    <name type="common">Fluoribacter bozemanae</name>
    <dbReference type="NCBI Taxonomy" id="447"/>
    <lineage>
        <taxon>Bacteria</taxon>
        <taxon>Pseudomonadati</taxon>
        <taxon>Pseudomonadota</taxon>
        <taxon>Gammaproteobacteria</taxon>
        <taxon>Legionellales</taxon>
        <taxon>Legionellaceae</taxon>
        <taxon>Legionella</taxon>
    </lineage>
</organism>
<sequence length="168" mass="18351">MVDTKIFMPKILMSACLLGQKVRYDGGDCVQNHPLLQQWYKEGKIITICPEMAGGLPTPRSPAEIQDGKSGVDVLKKNALVKTKNNQDVTGFFLEGAQRALELAKKHHICVAILKARSPSCGSNMIYDGTFTRSLIQGEGVTAALLTEHGIQVFDENHINEALCAALR</sequence>
<accession>A0A0W0RF88</accession>
<dbReference type="PATRIC" id="fig|447.4.peg.3451"/>
<dbReference type="EMBL" id="LNXU01000045">
    <property type="protein sequence ID" value="KTC69714.1"/>
    <property type="molecule type" value="Genomic_DNA"/>
</dbReference>
<keyword evidence="2" id="KW-1185">Reference proteome</keyword>
<dbReference type="AlphaFoldDB" id="A0A0W0RF88"/>
<dbReference type="Proteomes" id="UP000054695">
    <property type="component" value="Unassembled WGS sequence"/>
</dbReference>
<proteinExistence type="predicted"/>